<sequence>MKTKLTNRRRKKIKKFSTTLSNKSISYRQNNLFYSLPVIILDHIASYLKGSDALNFAECITNDALTAERKFWKTLGPYKLAKWPISCSLPRENFYFISPDYFVQKLSDRRYARFYYYAFLPYNMEKMTKYCGAVLNSLLIHALDSSGQDLDFFWIGGSWLDFRSQIDRFRRRSKSHIIQETNLHGKVIEFILCFEHQQKIRLQFIFGLVNSNASYILNTFDIDIVQVGYNGIKVISTLGFHQAIATRTFINYKLTQNVQDVHLYIDRCFKYHSRGFTWLCPIKFHDLLVQKPLICASKTIDYGFNDFYFNVDSFRVQECFLDLHPFDDDE</sequence>
<name>A0A815GZP9_9BILA</name>
<comment type="caution">
    <text evidence="1">The sequence shown here is derived from an EMBL/GenBank/DDBJ whole genome shotgun (WGS) entry which is preliminary data.</text>
</comment>
<protein>
    <submittedName>
        <fullName evidence="1">Uncharacterized protein</fullName>
    </submittedName>
</protein>
<evidence type="ECO:0000313" key="2">
    <source>
        <dbReference type="Proteomes" id="UP000663864"/>
    </source>
</evidence>
<accession>A0A815GZP9</accession>
<dbReference type="AlphaFoldDB" id="A0A815GZP9"/>
<organism evidence="1 2">
    <name type="scientific">Rotaria sordida</name>
    <dbReference type="NCBI Taxonomy" id="392033"/>
    <lineage>
        <taxon>Eukaryota</taxon>
        <taxon>Metazoa</taxon>
        <taxon>Spiralia</taxon>
        <taxon>Gnathifera</taxon>
        <taxon>Rotifera</taxon>
        <taxon>Eurotatoria</taxon>
        <taxon>Bdelloidea</taxon>
        <taxon>Philodinida</taxon>
        <taxon>Philodinidae</taxon>
        <taxon>Rotaria</taxon>
    </lineage>
</organism>
<reference evidence="1" key="1">
    <citation type="submission" date="2021-02" db="EMBL/GenBank/DDBJ databases">
        <authorList>
            <person name="Nowell W R."/>
        </authorList>
    </citation>
    <scope>NUCLEOTIDE SEQUENCE</scope>
</reference>
<gene>
    <name evidence="1" type="ORF">ZHD862_LOCUS30253</name>
</gene>
<proteinExistence type="predicted"/>
<evidence type="ECO:0000313" key="1">
    <source>
        <dbReference type="EMBL" id="CAF1345048.1"/>
    </source>
</evidence>
<dbReference type="Proteomes" id="UP000663864">
    <property type="component" value="Unassembled WGS sequence"/>
</dbReference>
<dbReference type="EMBL" id="CAJNOT010002812">
    <property type="protein sequence ID" value="CAF1345048.1"/>
    <property type="molecule type" value="Genomic_DNA"/>
</dbReference>